<feature type="compositionally biased region" description="Polar residues" evidence="1">
    <location>
        <begin position="146"/>
        <end position="158"/>
    </location>
</feature>
<sequence>MEPISAIASIAGIVDAGTSLASYLNKRYKSYTNAPILLEDLAQDVELCAGWVAVLVSHLEQPNPGHSPKFTKDAAKWAKQTGAIFNEIKALVPVDRDMDRTFSRGKWEYVRNEKKLGLAQEKLKTKQFNFMFMEAMYRSVAPPHSATGSSRDPDSMSSAGGLGDVQGPLLLSGFDGSGKRFEVRMHLTAFPEISGQSVINSDVPVVGTTSRKKVTRDIDRAQERRLVGLAQSPLFEPAVSGKARRDGRPAHLREAVSRHRTRKYAGYTKDDDDDLEIKEYDEAMKAEIEVEELRRR</sequence>
<gene>
    <name evidence="2" type="ORF">B0A48_00062</name>
</gene>
<proteinExistence type="predicted"/>
<dbReference type="Proteomes" id="UP000192596">
    <property type="component" value="Unassembled WGS sequence"/>
</dbReference>
<name>A0A1V8TTN5_9PEZI</name>
<keyword evidence="3" id="KW-1185">Reference proteome</keyword>
<organism evidence="2 3">
    <name type="scientific">Cryoendolithus antarcticus</name>
    <dbReference type="NCBI Taxonomy" id="1507870"/>
    <lineage>
        <taxon>Eukaryota</taxon>
        <taxon>Fungi</taxon>
        <taxon>Dikarya</taxon>
        <taxon>Ascomycota</taxon>
        <taxon>Pezizomycotina</taxon>
        <taxon>Dothideomycetes</taxon>
        <taxon>Dothideomycetidae</taxon>
        <taxon>Cladosporiales</taxon>
        <taxon>Cladosporiaceae</taxon>
        <taxon>Cryoendolithus</taxon>
    </lineage>
</organism>
<protein>
    <submittedName>
        <fullName evidence="2">Uncharacterized protein</fullName>
    </submittedName>
</protein>
<evidence type="ECO:0000256" key="1">
    <source>
        <dbReference type="SAM" id="MobiDB-lite"/>
    </source>
</evidence>
<dbReference type="AlphaFoldDB" id="A0A1V8TTN5"/>
<comment type="caution">
    <text evidence="2">The sequence shown here is derived from an EMBL/GenBank/DDBJ whole genome shotgun (WGS) entry which is preliminary data.</text>
</comment>
<dbReference type="InParanoid" id="A0A1V8TTN5"/>
<dbReference type="OrthoDB" id="661148at2759"/>
<evidence type="ECO:0000313" key="3">
    <source>
        <dbReference type="Proteomes" id="UP000192596"/>
    </source>
</evidence>
<dbReference type="EMBL" id="NAJO01000001">
    <property type="protein sequence ID" value="OQO14681.1"/>
    <property type="molecule type" value="Genomic_DNA"/>
</dbReference>
<feature type="region of interest" description="Disordered" evidence="1">
    <location>
        <begin position="142"/>
        <end position="162"/>
    </location>
</feature>
<reference evidence="3" key="1">
    <citation type="submission" date="2017-03" db="EMBL/GenBank/DDBJ databases">
        <title>Genomes of endolithic fungi from Antarctica.</title>
        <authorList>
            <person name="Coleine C."/>
            <person name="Masonjones S."/>
            <person name="Stajich J.E."/>
        </authorList>
    </citation>
    <scope>NUCLEOTIDE SEQUENCE [LARGE SCALE GENOMIC DNA]</scope>
    <source>
        <strain evidence="3">CCFEE 5527</strain>
    </source>
</reference>
<accession>A0A1V8TTN5</accession>
<evidence type="ECO:0000313" key="2">
    <source>
        <dbReference type="EMBL" id="OQO14681.1"/>
    </source>
</evidence>